<evidence type="ECO:0000313" key="1">
    <source>
        <dbReference type="EMBL" id="KAK0454159.1"/>
    </source>
</evidence>
<reference evidence="1" key="1">
    <citation type="submission" date="2023-06" db="EMBL/GenBank/DDBJ databases">
        <authorList>
            <consortium name="Lawrence Berkeley National Laboratory"/>
            <person name="Ahrendt S."/>
            <person name="Sahu N."/>
            <person name="Indic B."/>
            <person name="Wong-Bajracharya J."/>
            <person name="Merenyi Z."/>
            <person name="Ke H.-M."/>
            <person name="Monk M."/>
            <person name="Kocsube S."/>
            <person name="Drula E."/>
            <person name="Lipzen A."/>
            <person name="Balint B."/>
            <person name="Henrissat B."/>
            <person name="Andreopoulos B."/>
            <person name="Martin F.M."/>
            <person name="Harder C.B."/>
            <person name="Rigling D."/>
            <person name="Ford K.L."/>
            <person name="Foster G.D."/>
            <person name="Pangilinan J."/>
            <person name="Papanicolaou A."/>
            <person name="Barry K."/>
            <person name="LaButti K."/>
            <person name="Viragh M."/>
            <person name="Koriabine M."/>
            <person name="Yan M."/>
            <person name="Riley R."/>
            <person name="Champramary S."/>
            <person name="Plett K.L."/>
            <person name="Tsai I.J."/>
            <person name="Slot J."/>
            <person name="Sipos G."/>
            <person name="Plett J."/>
            <person name="Nagy L.G."/>
            <person name="Grigoriev I.V."/>
        </authorList>
    </citation>
    <scope>NUCLEOTIDE SEQUENCE</scope>
    <source>
        <strain evidence="1">CCBAS 213</strain>
    </source>
</reference>
<sequence>MPRPQFLFGGRMLLSIRIWLLFFSTISPISTQRQLSFKPTKWISALDEMSIFRHICGQRSALKSGTSPWSRAQPTIQQQSKVIAGYQREHGNSYWRMILLPRVVIMS</sequence>
<accession>A0AA39N1P7</accession>
<proteinExistence type="predicted"/>
<dbReference type="Proteomes" id="UP001175211">
    <property type="component" value="Unassembled WGS sequence"/>
</dbReference>
<name>A0AA39N1P7_ARMTA</name>
<dbReference type="EMBL" id="JAUEPS010000027">
    <property type="protein sequence ID" value="KAK0454159.1"/>
    <property type="molecule type" value="Genomic_DNA"/>
</dbReference>
<dbReference type="RefSeq" id="XP_060328547.1">
    <property type="nucleotide sequence ID" value="XM_060473645.1"/>
</dbReference>
<evidence type="ECO:0000313" key="2">
    <source>
        <dbReference type="Proteomes" id="UP001175211"/>
    </source>
</evidence>
<protein>
    <submittedName>
        <fullName evidence="1">Uncharacterized protein</fullName>
    </submittedName>
</protein>
<dbReference type="GeneID" id="85357193"/>
<gene>
    <name evidence="1" type="ORF">EV420DRAFT_1555541</name>
</gene>
<dbReference type="AlphaFoldDB" id="A0AA39N1P7"/>
<organism evidence="1 2">
    <name type="scientific">Armillaria tabescens</name>
    <name type="common">Ringless honey mushroom</name>
    <name type="synonym">Agaricus tabescens</name>
    <dbReference type="NCBI Taxonomy" id="1929756"/>
    <lineage>
        <taxon>Eukaryota</taxon>
        <taxon>Fungi</taxon>
        <taxon>Dikarya</taxon>
        <taxon>Basidiomycota</taxon>
        <taxon>Agaricomycotina</taxon>
        <taxon>Agaricomycetes</taxon>
        <taxon>Agaricomycetidae</taxon>
        <taxon>Agaricales</taxon>
        <taxon>Marasmiineae</taxon>
        <taxon>Physalacriaceae</taxon>
        <taxon>Desarmillaria</taxon>
    </lineage>
</organism>
<comment type="caution">
    <text evidence="1">The sequence shown here is derived from an EMBL/GenBank/DDBJ whole genome shotgun (WGS) entry which is preliminary data.</text>
</comment>
<keyword evidence="2" id="KW-1185">Reference proteome</keyword>